<evidence type="ECO:0000256" key="2">
    <source>
        <dbReference type="ARBA" id="ARBA00022525"/>
    </source>
</evidence>
<sequence length="897" mass="102112">MELSVSYLCFAVLFAGVVSQPDLNLEEICHRYPSKHVVRHPTDCASYIECQPNNVFLRTCGPGLHYNELKGVCDYPQFAGCVSEHLAPPPVALPPIPVHHELVPPPIVGPGPRGPPPPPVAGPPPHFRRRKYEVSPRITYEETVYGAGSRGIPDFRNQLNGYNDILMNDAKNYVRERIRGELALYRETRDVIDSGPFRMVSKFLNAKPYAKSISQPAMLILRAMKIIKKRFGGSSDVLHMMRLYGLDDLLKPLPGVYEPDTPMPIPPDIDYCPYTRHMSCYGDAIRYRTSDGSCNNLNNPIWGRSMTPFSRLVPQRYYDGVEEMRRSVTGRYLPGARHVSFRLFPDADLPDVTKNMVLVYWGQFVDHDLTLTAITEVPTDEGMKDTMEVKCGFDGCETDRPGLEACWPIPLPPDDSEFPYNRCLKFVRSAEVPPLNCEAGPREQLNQATHWLDCSMVYGVSKEDEARLREPDPSRGRMAVKMHPDAYRYPGSRIKAVLPPMDEEVCREVNETHACFAAGDERVNENAGLTVFHTIMVREHNRIEGALHDVNPHWDGERLYKETRRILAAMGQHITYNEWLPLVVGKKLLNQLDLEVLPSGYYYGYNPSTDPRIANSFAAAAFRFGHTLLQERLRRMNPQYEPDDRLFLSETFFRPRHTYALDLGGLDSFARGLANYPCQSYDQFFTKQVTNHLFSERPPFGPSMDLVSLNIQRGRDHGIGTYNDYREVCGIGRAQTFDDLRGEVQDERALNALKKAYDHPDDIDLFAGGVSERRIPDGQVGPTFACVIGRTFREVRRGDRFWYENDNDVGFTPEQLAEIRKATMARLLCANMDNLQEIQKWAFVLPKDGDFGDNGPPFADGFERFSDIMNKRYFNGRVPCESLPDPDISLWQEGHRY</sequence>
<keyword evidence="9" id="KW-1185">Reference proteome</keyword>
<dbReference type="Pfam" id="PF03098">
    <property type="entry name" value="An_peroxidase"/>
    <property type="match status" value="1"/>
</dbReference>
<dbReference type="InterPro" id="IPR010255">
    <property type="entry name" value="Haem_peroxidase_sf"/>
</dbReference>
<keyword evidence="2" id="KW-0964">Secreted</keyword>
<comment type="caution">
    <text evidence="8">The sequence shown here is derived from an EMBL/GenBank/DDBJ whole genome shotgun (WGS) entry which is preliminary data.</text>
</comment>
<evidence type="ECO:0000256" key="6">
    <source>
        <dbReference type="SAM" id="SignalP"/>
    </source>
</evidence>
<feature type="signal peptide" evidence="6">
    <location>
        <begin position="1"/>
        <end position="19"/>
    </location>
</feature>
<dbReference type="PANTHER" id="PTHR11475">
    <property type="entry name" value="OXIDASE/PEROXIDASE"/>
    <property type="match status" value="1"/>
</dbReference>
<reference evidence="8" key="1">
    <citation type="journal article" date="2023" name="Mol. Biol. Evol.">
        <title>Third-Generation Sequencing Reveals the Adaptive Role of the Epigenome in Three Deep-Sea Polychaetes.</title>
        <authorList>
            <person name="Perez M."/>
            <person name="Aroh O."/>
            <person name="Sun Y."/>
            <person name="Lan Y."/>
            <person name="Juniper S.K."/>
            <person name="Young C.R."/>
            <person name="Angers B."/>
            <person name="Qian P.Y."/>
        </authorList>
    </citation>
    <scope>NUCLEOTIDE SEQUENCE</scope>
    <source>
        <strain evidence="8">P08H-3</strain>
    </source>
</reference>
<dbReference type="PROSITE" id="PS50292">
    <property type="entry name" value="PEROXIDASE_3"/>
    <property type="match status" value="1"/>
</dbReference>
<dbReference type="CDD" id="cd09823">
    <property type="entry name" value="peroxinectin_like"/>
    <property type="match status" value="1"/>
</dbReference>
<name>A0AAD9JAE1_9ANNE</name>
<keyword evidence="3 6" id="KW-0732">Signal</keyword>
<keyword evidence="5" id="KW-0479">Metal-binding</keyword>
<dbReference type="PROSITE" id="PS50940">
    <property type="entry name" value="CHIT_BIND_II"/>
    <property type="match status" value="1"/>
</dbReference>
<accession>A0AAD9JAE1</accession>
<protein>
    <recommendedName>
        <fullName evidence="7">Chitin-binding type-2 domain-containing protein</fullName>
    </recommendedName>
</protein>
<dbReference type="AlphaFoldDB" id="A0AAD9JAE1"/>
<evidence type="ECO:0000256" key="5">
    <source>
        <dbReference type="PIRSR" id="PIRSR619791-2"/>
    </source>
</evidence>
<dbReference type="InterPro" id="IPR019791">
    <property type="entry name" value="Haem_peroxidase_animal"/>
</dbReference>
<dbReference type="Gene3D" id="1.10.640.10">
    <property type="entry name" value="Haem peroxidase domain superfamily, animal type"/>
    <property type="match status" value="1"/>
</dbReference>
<evidence type="ECO:0000256" key="3">
    <source>
        <dbReference type="ARBA" id="ARBA00022729"/>
    </source>
</evidence>
<dbReference type="EMBL" id="JAODUP010000452">
    <property type="protein sequence ID" value="KAK2149446.1"/>
    <property type="molecule type" value="Genomic_DNA"/>
</dbReference>
<dbReference type="InterPro" id="IPR037120">
    <property type="entry name" value="Haem_peroxidase_sf_animal"/>
</dbReference>
<evidence type="ECO:0000313" key="8">
    <source>
        <dbReference type="EMBL" id="KAK2149446.1"/>
    </source>
</evidence>
<feature type="domain" description="Chitin-binding type-2" evidence="7">
    <location>
        <begin position="26"/>
        <end position="83"/>
    </location>
</feature>
<dbReference type="SMART" id="SM00494">
    <property type="entry name" value="ChtBD2"/>
    <property type="match status" value="1"/>
</dbReference>
<keyword evidence="5" id="KW-0349">Heme</keyword>
<gene>
    <name evidence="8" type="ORF">LSH36_452g01018</name>
</gene>
<comment type="subcellular location">
    <subcellularLocation>
        <location evidence="1">Secreted</location>
    </subcellularLocation>
</comment>
<evidence type="ECO:0000256" key="4">
    <source>
        <dbReference type="ARBA" id="ARBA00023180"/>
    </source>
</evidence>
<feature type="chain" id="PRO_5042187764" description="Chitin-binding type-2 domain-containing protein" evidence="6">
    <location>
        <begin position="20"/>
        <end position="897"/>
    </location>
</feature>
<proteinExistence type="predicted"/>
<dbReference type="GO" id="GO:0008061">
    <property type="term" value="F:chitin binding"/>
    <property type="evidence" value="ECO:0007669"/>
    <property type="project" value="InterPro"/>
</dbReference>
<dbReference type="SUPFAM" id="SSF57625">
    <property type="entry name" value="Invertebrate chitin-binding proteins"/>
    <property type="match status" value="1"/>
</dbReference>
<evidence type="ECO:0000256" key="1">
    <source>
        <dbReference type="ARBA" id="ARBA00004613"/>
    </source>
</evidence>
<dbReference type="Pfam" id="PF01607">
    <property type="entry name" value="CBM_14"/>
    <property type="match status" value="1"/>
</dbReference>
<organism evidence="8 9">
    <name type="scientific">Paralvinella palmiformis</name>
    <dbReference type="NCBI Taxonomy" id="53620"/>
    <lineage>
        <taxon>Eukaryota</taxon>
        <taxon>Metazoa</taxon>
        <taxon>Spiralia</taxon>
        <taxon>Lophotrochozoa</taxon>
        <taxon>Annelida</taxon>
        <taxon>Polychaeta</taxon>
        <taxon>Sedentaria</taxon>
        <taxon>Canalipalpata</taxon>
        <taxon>Terebellida</taxon>
        <taxon>Terebelliformia</taxon>
        <taxon>Alvinellidae</taxon>
        <taxon>Paralvinella</taxon>
    </lineage>
</organism>
<dbReference type="PANTHER" id="PTHR11475:SF4">
    <property type="entry name" value="CHORION PEROXIDASE"/>
    <property type="match status" value="1"/>
</dbReference>
<evidence type="ECO:0000259" key="7">
    <source>
        <dbReference type="PROSITE" id="PS50940"/>
    </source>
</evidence>
<dbReference type="InterPro" id="IPR002557">
    <property type="entry name" value="Chitin-bd_dom"/>
</dbReference>
<keyword evidence="5" id="KW-0408">Iron</keyword>
<dbReference type="Proteomes" id="UP001208570">
    <property type="component" value="Unassembled WGS sequence"/>
</dbReference>
<dbReference type="GO" id="GO:0046872">
    <property type="term" value="F:metal ion binding"/>
    <property type="evidence" value="ECO:0007669"/>
    <property type="project" value="UniProtKB-KW"/>
</dbReference>
<evidence type="ECO:0000313" key="9">
    <source>
        <dbReference type="Proteomes" id="UP001208570"/>
    </source>
</evidence>
<feature type="binding site" description="axial binding residue" evidence="5">
    <location>
        <position position="626"/>
    </location>
    <ligand>
        <name>heme b</name>
        <dbReference type="ChEBI" id="CHEBI:60344"/>
    </ligand>
    <ligandPart>
        <name>Fe</name>
        <dbReference type="ChEBI" id="CHEBI:18248"/>
    </ligandPart>
</feature>
<dbReference type="GO" id="GO:0005576">
    <property type="term" value="C:extracellular region"/>
    <property type="evidence" value="ECO:0007669"/>
    <property type="project" value="UniProtKB-SubCell"/>
</dbReference>
<dbReference type="PRINTS" id="PR00457">
    <property type="entry name" value="ANPEROXIDASE"/>
</dbReference>
<dbReference type="GO" id="GO:0004601">
    <property type="term" value="F:peroxidase activity"/>
    <property type="evidence" value="ECO:0007669"/>
    <property type="project" value="InterPro"/>
</dbReference>
<dbReference type="SUPFAM" id="SSF48113">
    <property type="entry name" value="Heme-dependent peroxidases"/>
    <property type="match status" value="1"/>
</dbReference>
<dbReference type="Gene3D" id="2.170.140.10">
    <property type="entry name" value="Chitin binding domain"/>
    <property type="match status" value="1"/>
</dbReference>
<dbReference type="InterPro" id="IPR036508">
    <property type="entry name" value="Chitin-bd_dom_sf"/>
</dbReference>
<dbReference type="GO" id="GO:0020037">
    <property type="term" value="F:heme binding"/>
    <property type="evidence" value="ECO:0007669"/>
    <property type="project" value="InterPro"/>
</dbReference>
<dbReference type="FunFam" id="1.10.640.10:FF:000003">
    <property type="entry name" value="chorion peroxidase"/>
    <property type="match status" value="1"/>
</dbReference>
<dbReference type="GO" id="GO:0006979">
    <property type="term" value="P:response to oxidative stress"/>
    <property type="evidence" value="ECO:0007669"/>
    <property type="project" value="InterPro"/>
</dbReference>
<keyword evidence="4" id="KW-0325">Glycoprotein</keyword>